<feature type="compositionally biased region" description="Gly residues" evidence="1">
    <location>
        <begin position="78"/>
        <end position="87"/>
    </location>
</feature>
<dbReference type="EMBL" id="VYZA01001516">
    <property type="protein sequence ID" value="NWQ70600.1"/>
    <property type="molecule type" value="Genomic_DNA"/>
</dbReference>
<keyword evidence="2" id="KW-1133">Transmembrane helix</keyword>
<keyword evidence="4" id="KW-1185">Reference proteome</keyword>
<feature type="transmembrane region" description="Helical" evidence="2">
    <location>
        <begin position="20"/>
        <end position="42"/>
    </location>
</feature>
<name>A0A7K4RBN5_9TYRA</name>
<sequence length="100" mass="10746">LMDLQVLPWSCALHTFLNNLHPYCTGIAYINSCLNPFLYAFFDPRFRHACASLLCCRAPGPGPERSASYSSGHSHPPGGKGGPGPGGKLDPATQETLFRA</sequence>
<comment type="caution">
    <text evidence="3">The sequence shown here is derived from an EMBL/GenBank/DDBJ whole genome shotgun (WGS) entry which is preliminary data.</text>
</comment>
<feature type="non-terminal residue" evidence="3">
    <location>
        <position position="1"/>
    </location>
</feature>
<evidence type="ECO:0000313" key="3">
    <source>
        <dbReference type="EMBL" id="NWQ70600.1"/>
    </source>
</evidence>
<organism evidence="3 4">
    <name type="scientific">Neopipo cinnamomea</name>
    <dbReference type="NCBI Taxonomy" id="456388"/>
    <lineage>
        <taxon>Eukaryota</taxon>
        <taxon>Metazoa</taxon>
        <taxon>Chordata</taxon>
        <taxon>Craniata</taxon>
        <taxon>Vertebrata</taxon>
        <taxon>Euteleostomi</taxon>
        <taxon>Archelosauria</taxon>
        <taxon>Archosauria</taxon>
        <taxon>Dinosauria</taxon>
        <taxon>Saurischia</taxon>
        <taxon>Theropoda</taxon>
        <taxon>Coelurosauria</taxon>
        <taxon>Aves</taxon>
        <taxon>Neognathae</taxon>
        <taxon>Neoaves</taxon>
        <taxon>Telluraves</taxon>
        <taxon>Australaves</taxon>
        <taxon>Passeriformes</taxon>
        <taxon>Tyrannidae</taxon>
        <taxon>Neopipo</taxon>
    </lineage>
</organism>
<proteinExistence type="predicted"/>
<dbReference type="Gene3D" id="1.20.1070.10">
    <property type="entry name" value="Rhodopsin 7-helix transmembrane proteins"/>
    <property type="match status" value="1"/>
</dbReference>
<dbReference type="SUPFAM" id="SSF81321">
    <property type="entry name" value="Family A G protein-coupled receptor-like"/>
    <property type="match status" value="1"/>
</dbReference>
<evidence type="ECO:0000256" key="2">
    <source>
        <dbReference type="SAM" id="Phobius"/>
    </source>
</evidence>
<feature type="non-terminal residue" evidence="3">
    <location>
        <position position="100"/>
    </location>
</feature>
<evidence type="ECO:0000313" key="4">
    <source>
        <dbReference type="Proteomes" id="UP000556200"/>
    </source>
</evidence>
<gene>
    <name evidence="3" type="primary">Aplnr</name>
    <name evidence="3" type="ORF">NEOCIN_R14084</name>
</gene>
<evidence type="ECO:0000256" key="1">
    <source>
        <dbReference type="SAM" id="MobiDB-lite"/>
    </source>
</evidence>
<reference evidence="3 4" key="1">
    <citation type="submission" date="2019-09" db="EMBL/GenBank/DDBJ databases">
        <title>Bird 10,000 Genomes (B10K) Project - Family phase.</title>
        <authorList>
            <person name="Zhang G."/>
        </authorList>
    </citation>
    <scope>NUCLEOTIDE SEQUENCE [LARGE SCALE GENOMIC DNA]</scope>
    <source>
        <strain evidence="3">B10K-DU-004-15</strain>
        <tissue evidence="3">Mixed tissue sample</tissue>
    </source>
</reference>
<keyword evidence="2" id="KW-0472">Membrane</keyword>
<dbReference type="AlphaFoldDB" id="A0A7K4RBN5"/>
<dbReference type="Proteomes" id="UP000556200">
    <property type="component" value="Unassembled WGS sequence"/>
</dbReference>
<accession>A0A7K4RBN5</accession>
<feature type="region of interest" description="Disordered" evidence="1">
    <location>
        <begin position="61"/>
        <end position="100"/>
    </location>
</feature>
<keyword evidence="2" id="KW-0812">Transmembrane</keyword>
<protein>
    <submittedName>
        <fullName evidence="3">APJ protein</fullName>
    </submittedName>
</protein>